<dbReference type="GeneID" id="54346077"/>
<organism evidence="2 3">
    <name type="scientific">Didymella exigua CBS 183.55</name>
    <dbReference type="NCBI Taxonomy" id="1150837"/>
    <lineage>
        <taxon>Eukaryota</taxon>
        <taxon>Fungi</taxon>
        <taxon>Dikarya</taxon>
        <taxon>Ascomycota</taxon>
        <taxon>Pezizomycotina</taxon>
        <taxon>Dothideomycetes</taxon>
        <taxon>Pleosporomycetidae</taxon>
        <taxon>Pleosporales</taxon>
        <taxon>Pleosporineae</taxon>
        <taxon>Didymellaceae</taxon>
        <taxon>Didymella</taxon>
    </lineage>
</organism>
<dbReference type="OrthoDB" id="10368010at2759"/>
<keyword evidence="3" id="KW-1185">Reference proteome</keyword>
<accession>A0A6A5RE15</accession>
<reference evidence="2" key="1">
    <citation type="journal article" date="2020" name="Stud. Mycol.">
        <title>101 Dothideomycetes genomes: a test case for predicting lifestyles and emergence of pathogens.</title>
        <authorList>
            <person name="Haridas S."/>
            <person name="Albert R."/>
            <person name="Binder M."/>
            <person name="Bloem J."/>
            <person name="Labutti K."/>
            <person name="Salamov A."/>
            <person name="Andreopoulos B."/>
            <person name="Baker S."/>
            <person name="Barry K."/>
            <person name="Bills G."/>
            <person name="Bluhm B."/>
            <person name="Cannon C."/>
            <person name="Castanera R."/>
            <person name="Culley D."/>
            <person name="Daum C."/>
            <person name="Ezra D."/>
            <person name="Gonzalez J."/>
            <person name="Henrissat B."/>
            <person name="Kuo A."/>
            <person name="Liang C."/>
            <person name="Lipzen A."/>
            <person name="Lutzoni F."/>
            <person name="Magnuson J."/>
            <person name="Mondo S."/>
            <person name="Nolan M."/>
            <person name="Ohm R."/>
            <person name="Pangilinan J."/>
            <person name="Park H.-J."/>
            <person name="Ramirez L."/>
            <person name="Alfaro M."/>
            <person name="Sun H."/>
            <person name="Tritt A."/>
            <person name="Yoshinaga Y."/>
            <person name="Zwiers L.-H."/>
            <person name="Turgeon B."/>
            <person name="Goodwin S."/>
            <person name="Spatafora J."/>
            <person name="Crous P."/>
            <person name="Grigoriev I."/>
        </authorList>
    </citation>
    <scope>NUCLEOTIDE SEQUENCE</scope>
    <source>
        <strain evidence="2">CBS 183.55</strain>
    </source>
</reference>
<dbReference type="EMBL" id="ML978982">
    <property type="protein sequence ID" value="KAF1925639.1"/>
    <property type="molecule type" value="Genomic_DNA"/>
</dbReference>
<evidence type="ECO:0000313" key="2">
    <source>
        <dbReference type="EMBL" id="KAF1925639.1"/>
    </source>
</evidence>
<protein>
    <submittedName>
        <fullName evidence="2">Uncharacterized protein</fullName>
    </submittedName>
</protein>
<sequence length="229" mass="26799">MQGPYIPHTEATSNMCDPRSSRRYSQWDSRSAYPQDRRFINDNDFNSAAGLHNMSRREREEVWRRAQARVNDPYSMPCQRSGAYATMGNIHAVEDARGRRRRNTGVDEVANQMSRTNMGNCGSRGRRSGYNVHWVDQFAAPEPPRTHPRNAEYYLDRACRPRNTWCHNYNDANQYMNGRNPGRRTAPADGRRDRHDPRTYAGLNLRSGLNGDRNRDPTTSRWDRMRNWF</sequence>
<name>A0A6A5RE15_9PLEO</name>
<proteinExistence type="predicted"/>
<feature type="region of interest" description="Disordered" evidence="1">
    <location>
        <begin position="176"/>
        <end position="218"/>
    </location>
</feature>
<dbReference type="RefSeq" id="XP_033445891.1">
    <property type="nucleotide sequence ID" value="XM_033588430.1"/>
</dbReference>
<feature type="compositionally biased region" description="Basic and acidic residues" evidence="1">
    <location>
        <begin position="189"/>
        <end position="198"/>
    </location>
</feature>
<gene>
    <name evidence="2" type="ORF">M421DRAFT_234330</name>
</gene>
<dbReference type="AlphaFoldDB" id="A0A6A5RE15"/>
<feature type="region of interest" description="Disordered" evidence="1">
    <location>
        <begin position="1"/>
        <end position="31"/>
    </location>
</feature>
<evidence type="ECO:0000256" key="1">
    <source>
        <dbReference type="SAM" id="MobiDB-lite"/>
    </source>
</evidence>
<dbReference type="Proteomes" id="UP000800082">
    <property type="component" value="Unassembled WGS sequence"/>
</dbReference>
<evidence type="ECO:0000313" key="3">
    <source>
        <dbReference type="Proteomes" id="UP000800082"/>
    </source>
</evidence>